<evidence type="ECO:0000256" key="1">
    <source>
        <dbReference type="SAM" id="MobiDB-lite"/>
    </source>
</evidence>
<dbReference type="Proteomes" id="UP000053958">
    <property type="component" value="Unassembled WGS sequence"/>
</dbReference>
<evidence type="ECO:0000313" key="3">
    <source>
        <dbReference type="Proteomes" id="UP000053958"/>
    </source>
</evidence>
<gene>
    <name evidence="2" type="ORF">T310_2632</name>
</gene>
<proteinExistence type="predicted"/>
<dbReference type="EMBL" id="LASV01000103">
    <property type="protein sequence ID" value="KKA23378.1"/>
    <property type="molecule type" value="Genomic_DNA"/>
</dbReference>
<reference evidence="2 3" key="1">
    <citation type="submission" date="2015-04" db="EMBL/GenBank/DDBJ databases">
        <authorList>
            <person name="Heijne W.H."/>
            <person name="Fedorova N.D."/>
            <person name="Nierman W.C."/>
            <person name="Vollebregt A.W."/>
            <person name="Zhao Z."/>
            <person name="Wu L."/>
            <person name="Kumar M."/>
            <person name="Stam H."/>
            <person name="van den Berg M.A."/>
            <person name="Pel H.J."/>
        </authorList>
    </citation>
    <scope>NUCLEOTIDE SEQUENCE [LARGE SCALE GENOMIC DNA]</scope>
    <source>
        <strain evidence="2 3">CBS 393.64</strain>
    </source>
</reference>
<sequence>MAGRTCRSQASQRVENSPACPGVVKKRDQTEKLKVSFSNVTYKQVSPYVWLNPNDAGRDNGCLEVFRSRIPTGMFQDIVKDVELALKQYGQLESHDNEETRSRFLASLFNRIIAKKGRIEHHFVAVDAISIIFIEVKKILTTGKHALDTKGQVLAECAACDYANYKDGHWVPILAILCDGNNFEYFVYDSGNKRVYTSGRVTGIISDEQESTAEFLYPTKKKMGESPGQGRNAHWLLREAAKAAQEGRFKESETMASNGVEKLKLSVSELPRQLYNAGFDTVWDGTTSLEEALKDRGLLI</sequence>
<feature type="compositionally biased region" description="Polar residues" evidence="1">
    <location>
        <begin position="1"/>
        <end position="15"/>
    </location>
</feature>
<dbReference type="RefSeq" id="XP_013329990.1">
    <property type="nucleotide sequence ID" value="XM_013474536.1"/>
</dbReference>
<accession>A0A0F4Z0I6</accession>
<dbReference type="OrthoDB" id="5418029at2759"/>
<protein>
    <submittedName>
        <fullName evidence="2">Uncharacterized protein</fullName>
    </submittedName>
</protein>
<dbReference type="AlphaFoldDB" id="A0A0F4Z0I6"/>
<comment type="caution">
    <text evidence="2">The sequence shown here is derived from an EMBL/GenBank/DDBJ whole genome shotgun (WGS) entry which is preliminary data.</text>
</comment>
<evidence type="ECO:0000313" key="2">
    <source>
        <dbReference type="EMBL" id="KKA23378.1"/>
    </source>
</evidence>
<dbReference type="GeneID" id="25314983"/>
<keyword evidence="3" id="KW-1185">Reference proteome</keyword>
<feature type="region of interest" description="Disordered" evidence="1">
    <location>
        <begin position="1"/>
        <end position="23"/>
    </location>
</feature>
<organism evidence="2 3">
    <name type="scientific">Rasamsonia emersonii (strain ATCC 16479 / CBS 393.64 / IMI 116815)</name>
    <dbReference type="NCBI Taxonomy" id="1408163"/>
    <lineage>
        <taxon>Eukaryota</taxon>
        <taxon>Fungi</taxon>
        <taxon>Dikarya</taxon>
        <taxon>Ascomycota</taxon>
        <taxon>Pezizomycotina</taxon>
        <taxon>Eurotiomycetes</taxon>
        <taxon>Eurotiomycetidae</taxon>
        <taxon>Eurotiales</taxon>
        <taxon>Trichocomaceae</taxon>
        <taxon>Rasamsonia</taxon>
    </lineage>
</organism>
<name>A0A0F4Z0I6_RASE3</name>